<keyword evidence="3 9" id="KW-0808">Transferase</keyword>
<evidence type="ECO:0000256" key="1">
    <source>
        <dbReference type="ARBA" id="ARBA00022475"/>
    </source>
</evidence>
<dbReference type="GO" id="GO:0005886">
    <property type="term" value="C:plasma membrane"/>
    <property type="evidence" value="ECO:0007669"/>
    <property type="project" value="UniProtKB-SubCell"/>
</dbReference>
<dbReference type="HOGENOM" id="CLU_049421_1_1_6"/>
<comment type="subcellular location">
    <subcellularLocation>
        <location evidence="9">Cell inner membrane</location>
        <topology evidence="9">Single-pass membrane protein</topology>
    </subcellularLocation>
</comment>
<organism evidence="10 11">
    <name type="scientific">Aliivibrio salmonicida (strain LFI1238)</name>
    <name type="common">Vibrio salmonicida (strain LFI1238)</name>
    <dbReference type="NCBI Taxonomy" id="316275"/>
    <lineage>
        <taxon>Bacteria</taxon>
        <taxon>Pseudomonadati</taxon>
        <taxon>Pseudomonadota</taxon>
        <taxon>Gammaproteobacteria</taxon>
        <taxon>Vibrionales</taxon>
        <taxon>Vibrionaceae</taxon>
        <taxon>Aliivibrio</taxon>
    </lineage>
</organism>
<evidence type="ECO:0000256" key="9">
    <source>
        <dbReference type="HAMAP-Rule" id="MF_01942"/>
    </source>
</evidence>
<keyword evidence="11" id="KW-1185">Reference proteome</keyword>
<dbReference type="InterPro" id="IPR004960">
    <property type="entry name" value="LipA_acyltrans"/>
</dbReference>
<keyword evidence="6 9" id="KW-1133">Transmembrane helix</keyword>
<keyword evidence="2 9" id="KW-0997">Cell inner membrane</keyword>
<dbReference type="GO" id="GO:0009245">
    <property type="term" value="P:lipid A biosynthetic process"/>
    <property type="evidence" value="ECO:0007669"/>
    <property type="project" value="InterPro"/>
</dbReference>
<reference evidence="10 11" key="1">
    <citation type="journal article" date="2008" name="BMC Genomics">
        <title>The genome sequence of the fish pathogen Aliivibrio salmonicida strain LFI1238 shows extensive evidence of gene decay.</title>
        <authorList>
            <person name="Hjerde E."/>
            <person name="Lorentzen M.S."/>
            <person name="Holden M.T."/>
            <person name="Seeger K."/>
            <person name="Paulsen S."/>
            <person name="Bason N."/>
            <person name="Churcher C."/>
            <person name="Harris D."/>
            <person name="Norbertczak H."/>
            <person name="Quail M.A."/>
            <person name="Sanders S."/>
            <person name="Thurston S."/>
            <person name="Parkhill J."/>
            <person name="Willassen N.P."/>
            <person name="Thomson N.R."/>
        </authorList>
    </citation>
    <scope>NUCLEOTIDE SEQUENCE [LARGE SCALE GENOMIC DNA]</scope>
    <source>
        <strain evidence="10 11">LFI1238</strain>
    </source>
</reference>
<dbReference type="AlphaFoldDB" id="B6ERD9"/>
<keyword evidence="4 9" id="KW-0812">Transmembrane</keyword>
<dbReference type="InterPro" id="IPR011920">
    <property type="entry name" value="Lipid_A_LpxL_LpxP"/>
</dbReference>
<dbReference type="NCBIfam" id="NF005340">
    <property type="entry name" value="PRK06860.1"/>
    <property type="match status" value="1"/>
</dbReference>
<keyword evidence="7 9" id="KW-0472">Membrane</keyword>
<evidence type="ECO:0000256" key="4">
    <source>
        <dbReference type="ARBA" id="ARBA00022692"/>
    </source>
</evidence>
<accession>B6ERD9</accession>
<keyword evidence="8 9" id="KW-0012">Acyltransferase</keyword>
<dbReference type="KEGG" id="vsa:VSAL_II0518"/>
<evidence type="ECO:0000256" key="3">
    <source>
        <dbReference type="ARBA" id="ARBA00022679"/>
    </source>
</evidence>
<dbReference type="eggNOG" id="COG1560">
    <property type="taxonomic scope" value="Bacteria"/>
</dbReference>
<evidence type="ECO:0000256" key="6">
    <source>
        <dbReference type="ARBA" id="ARBA00022989"/>
    </source>
</evidence>
<dbReference type="UniPathway" id="UPA00030"/>
<proteinExistence type="inferred from homology"/>
<feature type="transmembrane region" description="Helical" evidence="9">
    <location>
        <begin position="20"/>
        <end position="41"/>
    </location>
</feature>
<evidence type="ECO:0000256" key="5">
    <source>
        <dbReference type="ARBA" id="ARBA00022985"/>
    </source>
</evidence>
<evidence type="ECO:0000313" key="10">
    <source>
        <dbReference type="EMBL" id="CAQ81272.1"/>
    </source>
</evidence>
<dbReference type="HAMAP" id="MF_01942">
    <property type="entry name" value="Lipid_A_LpxL_LpxP"/>
    <property type="match status" value="1"/>
</dbReference>
<comment type="pathway">
    <text evidence="9">Glycolipid biosynthesis; KDO(2)-lipid A biosynthesis; KDO(2)-lipid A from CMP-3-deoxy-D-manno-octulosonate and lipid IV(A): step 3/4.</text>
</comment>
<evidence type="ECO:0000256" key="8">
    <source>
        <dbReference type="ARBA" id="ARBA00023315"/>
    </source>
</evidence>
<dbReference type="Proteomes" id="UP000001730">
    <property type="component" value="Chromosome 2"/>
</dbReference>
<evidence type="ECO:0000256" key="7">
    <source>
        <dbReference type="ARBA" id="ARBA00023136"/>
    </source>
</evidence>
<dbReference type="PIRSF" id="PIRSF026649">
    <property type="entry name" value="MsbB"/>
    <property type="match status" value="1"/>
</dbReference>
<comment type="pathway">
    <text evidence="9">Bacterial outer membrane biogenesis; lipopolysaccharide biosynthesis.</text>
</comment>
<evidence type="ECO:0000256" key="2">
    <source>
        <dbReference type="ARBA" id="ARBA00022519"/>
    </source>
</evidence>
<dbReference type="EC" id="2.3.1.241" evidence="9"/>
<dbReference type="PANTHER" id="PTHR30606">
    <property type="entry name" value="LIPID A BIOSYNTHESIS LAUROYL ACYLTRANSFERASE"/>
    <property type="match status" value="1"/>
</dbReference>
<name>B6ERD9_ALISL</name>
<dbReference type="PANTHER" id="PTHR30606:SF9">
    <property type="entry name" value="LIPID A BIOSYNTHESIS LAUROYLTRANSFERASE"/>
    <property type="match status" value="1"/>
</dbReference>
<dbReference type="EMBL" id="FM178380">
    <property type="protein sequence ID" value="CAQ81272.1"/>
    <property type="molecule type" value="Genomic_DNA"/>
</dbReference>
<sequence length="318" mass="36823">MMKTVPSPKFTWNLLSPKYWFLWGFFAVLALLVNVLPFFILKLLGSGIGKVFQLFLKKRGDIARKNLTLSFPHYSRLEIEKIVQENFKNTGLAIIEMGMAWFWPDWRVRRHVSIIGKEKILEQEKEGRGVLVICCHFLNLEMTARIFSLFAPGYGVYRANSNPVFEFIQHRGRTRKGHQMIDRHDVKSMVKVLKSGNRLWYLPDHDYGKKNAVFVPFFAVEEAATTTGSSFLIDMSKCAVMSGSSIRKGSHYTLEVGNDLSDEIPRRDAITAAKVLNHEIERLINKGLSQWMWLHKRFKTQPESAQDQDRYKNVILHD</sequence>
<dbReference type="UniPathway" id="UPA00360">
    <property type="reaction ID" value="UER00485"/>
</dbReference>
<keyword evidence="5 9" id="KW-0448">Lipopolysaccharide biosynthesis</keyword>
<evidence type="ECO:0000313" key="11">
    <source>
        <dbReference type="Proteomes" id="UP000001730"/>
    </source>
</evidence>
<protein>
    <recommendedName>
        <fullName evidence="9">Lipid A biosynthesis acyltransferase</fullName>
        <ecNumber evidence="9">2.3.1.241</ecNumber>
    </recommendedName>
    <alternativeName>
        <fullName evidence="9">Kdo(2)-lipid IV(A) acyltransferase</fullName>
    </alternativeName>
</protein>
<dbReference type="CDD" id="cd07984">
    <property type="entry name" value="LPLAT_LABLAT-like"/>
    <property type="match status" value="1"/>
</dbReference>
<keyword evidence="1 9" id="KW-1003">Cell membrane</keyword>
<gene>
    <name evidence="10" type="primary">htrB</name>
    <name evidence="9" type="synonym">lpxL</name>
    <name evidence="10" type="ordered locus">VSAL_II0518</name>
</gene>
<dbReference type="GO" id="GO:0009103">
    <property type="term" value="P:lipopolysaccharide biosynthetic process"/>
    <property type="evidence" value="ECO:0007669"/>
    <property type="project" value="UniProtKB-UniRule"/>
</dbReference>
<feature type="short sequence motif" description="HXXXXD motif" evidence="9">
    <location>
        <begin position="136"/>
        <end position="141"/>
    </location>
</feature>
<dbReference type="GO" id="GO:0036104">
    <property type="term" value="P:Kdo2-lipid A biosynthetic process"/>
    <property type="evidence" value="ECO:0007669"/>
    <property type="project" value="UniProtKB-UniRule"/>
</dbReference>
<dbReference type="NCBIfam" id="TIGR02207">
    <property type="entry name" value="lipid_A_htrB"/>
    <property type="match status" value="1"/>
</dbReference>
<dbReference type="Pfam" id="PF03279">
    <property type="entry name" value="Lip_A_acyltrans"/>
    <property type="match status" value="1"/>
</dbReference>
<dbReference type="GO" id="GO:0008913">
    <property type="term" value="F:Kdo2-lipid IVA acyltransferase activity"/>
    <property type="evidence" value="ECO:0007669"/>
    <property type="project" value="UniProtKB-EC"/>
</dbReference>
<comment type="similarity">
    <text evidence="9">Belongs to the LpxL/LpxM/LpxP family.</text>
</comment>
<comment type="catalytic activity">
    <reaction evidence="9">
        <text>an alpha-Kdo-(2-&gt;4)-alpha-Kdo-(2-&gt;6)-lipid IVA + a fatty acyl-[ACP] = an alpha-Kdo-(2-&gt;4)-alpha-Kdo-(2-&gt;6)-(acyl)-lipid IVA + holo-[ACP]</text>
        <dbReference type="Rhea" id="RHEA:69396"/>
        <dbReference type="Rhea" id="RHEA-COMP:9685"/>
        <dbReference type="Rhea" id="RHEA-COMP:14125"/>
        <dbReference type="ChEBI" id="CHEBI:64479"/>
        <dbReference type="ChEBI" id="CHEBI:138651"/>
        <dbReference type="ChEBI" id="CHEBI:176429"/>
        <dbReference type="ChEBI" id="CHEBI:176430"/>
        <dbReference type="EC" id="2.3.1.241"/>
    </reaction>
</comment>
<comment type="function">
    <text evidence="9">Catalyzes the transfer of an acyl chain from an acyl-[acyl-carrier-protein] (ACP) to a Kdo(2)-lipid IV(A) to form a Kdo(2)-(acyl)-lipid IV(A).</text>
</comment>